<comment type="caution">
    <text evidence="2">The sequence shown here is derived from an EMBL/GenBank/DDBJ whole genome shotgun (WGS) entry which is preliminary data.</text>
</comment>
<feature type="compositionally biased region" description="Basic and acidic residues" evidence="1">
    <location>
        <begin position="235"/>
        <end position="257"/>
    </location>
</feature>
<feature type="region of interest" description="Disordered" evidence="1">
    <location>
        <begin position="229"/>
        <end position="257"/>
    </location>
</feature>
<dbReference type="InParanoid" id="A0A1E1L012"/>
<keyword evidence="3" id="KW-1185">Reference proteome</keyword>
<evidence type="ECO:0000313" key="3">
    <source>
        <dbReference type="Proteomes" id="UP000178129"/>
    </source>
</evidence>
<protein>
    <submittedName>
        <fullName evidence="2">Uncharacterized protein</fullName>
    </submittedName>
</protein>
<proteinExistence type="predicted"/>
<name>A0A1E1L012_9HELO</name>
<dbReference type="AlphaFoldDB" id="A0A1E1L012"/>
<evidence type="ECO:0000313" key="2">
    <source>
        <dbReference type="EMBL" id="CZT02813.1"/>
    </source>
</evidence>
<dbReference type="Proteomes" id="UP000178129">
    <property type="component" value="Unassembled WGS sequence"/>
</dbReference>
<evidence type="ECO:0000256" key="1">
    <source>
        <dbReference type="SAM" id="MobiDB-lite"/>
    </source>
</evidence>
<organism evidence="2 3">
    <name type="scientific">Rhynchosporium graminicola</name>
    <dbReference type="NCBI Taxonomy" id="2792576"/>
    <lineage>
        <taxon>Eukaryota</taxon>
        <taxon>Fungi</taxon>
        <taxon>Dikarya</taxon>
        <taxon>Ascomycota</taxon>
        <taxon>Pezizomycotina</taxon>
        <taxon>Leotiomycetes</taxon>
        <taxon>Helotiales</taxon>
        <taxon>Ploettnerulaceae</taxon>
        <taxon>Rhynchosporium</taxon>
    </lineage>
</organism>
<sequence length="257" mass="28685">MLLWSFRPLPAKLPASRGEAKRATGSQKAQNMTSSIQSAILRCRTKLPPVTAIYDIVWQASTSPSAPLSIQTSYAGSRILFRKEPVTTRSLSPSGEDYAFTAVLKFDDWEGVYGCEESLFENFEITTARLKTATFKLTPMPPTSSPDYISLSATTSPPSLTVKFCSLDNEGYPFICFQVETPTEVRDREGELLKMCAIGWAKRREFDDEVPGVIDTCLIDGEKERLDGTGQINMDRLERDGEKEREMEGLEEGEVKE</sequence>
<dbReference type="EMBL" id="FJUW01000026">
    <property type="protein sequence ID" value="CZT02813.1"/>
    <property type="molecule type" value="Genomic_DNA"/>
</dbReference>
<reference evidence="3" key="1">
    <citation type="submission" date="2016-03" db="EMBL/GenBank/DDBJ databases">
        <authorList>
            <person name="Ploux O."/>
        </authorList>
    </citation>
    <scope>NUCLEOTIDE SEQUENCE [LARGE SCALE GENOMIC DNA]</scope>
    <source>
        <strain evidence="3">UK7</strain>
    </source>
</reference>
<accession>A0A1E1L012</accession>
<gene>
    <name evidence="2" type="ORF">RCO7_05951</name>
</gene>